<evidence type="ECO:0000256" key="13">
    <source>
        <dbReference type="RuleBase" id="RU365032"/>
    </source>
</evidence>
<dbReference type="InterPro" id="IPR040557">
    <property type="entry name" value="VIP1_N"/>
</dbReference>
<evidence type="ECO:0000256" key="3">
    <source>
        <dbReference type="ARBA" id="ARBA00012893"/>
    </source>
</evidence>
<dbReference type="Proteomes" id="UP001201812">
    <property type="component" value="Unassembled WGS sequence"/>
</dbReference>
<evidence type="ECO:0000256" key="15">
    <source>
        <dbReference type="SAM" id="MobiDB-lite"/>
    </source>
</evidence>
<keyword evidence="14" id="KW-0175">Coiled coil</keyword>
<feature type="region of interest" description="Disordered" evidence="15">
    <location>
        <begin position="1303"/>
        <end position="1370"/>
    </location>
</feature>
<feature type="domain" description="VIP1 N-terminal" evidence="16">
    <location>
        <begin position="18"/>
        <end position="109"/>
    </location>
</feature>
<dbReference type="GO" id="GO:0005524">
    <property type="term" value="F:ATP binding"/>
    <property type="evidence" value="ECO:0007669"/>
    <property type="project" value="UniProtKB-KW"/>
</dbReference>
<keyword evidence="7 13" id="KW-0418">Kinase</keyword>
<gene>
    <name evidence="17" type="ORF">DdX_04547</name>
</gene>
<sequence length="1591" mass="180482">MSSYPPTKDGRNSGMKKIIIGVCAMHRKAHSKPMKAIMAKMCDYYKEWLDFTIFPEEVILNEPVENWPLCDCLISFHSTDFPLRKAIEYERLRRPYVLNDLNRQFDLLDRRKVFRTLALAGIDHPRHCVLVRDEEGRVIGGELKEHNDHIEVNGMIFNKPFVEKPISAEDHNVYIYYPSSVGGGSQRLFRKVNDRSSWYSPVSTVRHVGSYIYEEFIPADGTDVKVYAVGPYYAHAEARKAPGLDGKVERDCDGKEVRYPVILSSREKMIARRVVLAFGQTVCGFDLLRDKGRSFVCDVNGFSFVKTSKKYYEDTAKILGNTILRRLASSLSIPWHIPFQDDDPPLVSTPSGKIMELRCVLAVIRHGDRTPKQKMKVIVDDERFFKLFKKYDGMRKKEIKMKRPTQLMEVLELIREILAEQQTLREEYMTKSAELMHGRENPDFKQLERDLEKCEESVKTWDQMRTVLEMYGHFSGINRKVQLKYLKPKEPKENKNLDLNQSSQKPALMLILKWGGELTTAGVLQAEALGKLFRTLYPGIRRTDGKECPEDTQGLGFLRLHSTYRHDLKIYSSDEGRVQMTAAAFAKGLLALEGELTPILMQMVKSANTDGLLNDDYSARQFQNELKSYLHSVLQVERDFTPEDYQSLNPSGLRSLTNAMEFIKNPRKMCHEIAGYVQRMCEIIRWHKMQISLSERNRFYDRNKTLYLSETWELAERRWSKELREFRKVTKDKLGNTTVDFDISKIPDIYDNIKYDMEHNPDLCINNEGEFERFYLCVKNMADIVVPQEYGISEESKICVAQRVCSPLMSKIRNDLHRCVQNPDEEDESLTRLDPRASEGIATPMRHVRTRLYFTSESHIHTLMNLIRYGGLCTPDDKKWQRAMNFLSGVTEFNYMTQVVLMVYEDSREDAKTKDVTERFHIELMFSPGLYPCFQTEKERIYESRFNSNNKKPHQGSSQNSNNSTSKQSKKSKNLSGKSSSDANSDKESVTEVEGSDSGLATNLESRSSTMDGNVGKIGLHVRKSSQDSSILYMKSNNPSSSSTNTKIDGYTDTKNEQEDKNRPRVDVNVPSNDDDDEGKESDDELTEHSVNLVVLGELTGKQFTSGDLARHSPPSLSPLRRRHPTYERSPPTHKASTLSAMTCKSRDPSSDRLSDNDNKSIKAGEFVKIVYRQNSNSGAAIEATGPSGTTSAEESADQSSGKQPAQNKPHHYTHKGGPHHQASTAVGKVSSTNTIVKSMSDNACNRRRAQTAEAAVIYHEPVVVESTPMDNLELDAVDANQATVGHGRGELAKQLANEIAKKDNKEKCEGGASKGWESEGGGKSKDKPQGPKPVYSGRTSLADMFNPPNIEETKIQPGPGSNQAVTEWGNPQDGVAGAIFEHRDSDQGITFDITKREVETEEEKPMDKPKESTQLGVPDDENRLASSSTIKDEEGPTSFSRRSRFPYRFKHHTVNLLSKGSDVENRLISTNVLMGRFADADRKKAANSNPMVLATAVIGRSTSAPRLQCFKAEDEILVSEIRRFWPPLRSLETMHDNISFKDLDHFLERMMKNSTPLPSPPKTPIQREDNQSSLDSRLKDTIQRLARMGS</sequence>
<comment type="caution">
    <text evidence="17">The sequence shown here is derived from an EMBL/GenBank/DDBJ whole genome shotgun (WGS) entry which is preliminary data.</text>
</comment>
<dbReference type="PANTHER" id="PTHR12750:SF9">
    <property type="entry name" value="INOSITOL HEXAKISPHOSPHATE AND DIPHOSPHOINOSITOL-PENTAKISPHOSPHATE KINASE"/>
    <property type="match status" value="1"/>
</dbReference>
<accession>A0AAD4NBA2</accession>
<feature type="compositionally biased region" description="Basic residues" evidence="15">
    <location>
        <begin position="1209"/>
        <end position="1219"/>
    </location>
</feature>
<evidence type="ECO:0000256" key="9">
    <source>
        <dbReference type="ARBA" id="ARBA00033696"/>
    </source>
</evidence>
<dbReference type="Pfam" id="PF18086">
    <property type="entry name" value="PPIP5K2_N"/>
    <property type="match status" value="1"/>
</dbReference>
<feature type="compositionally biased region" description="Basic and acidic residues" evidence="15">
    <location>
        <begin position="1317"/>
        <end position="1330"/>
    </location>
</feature>
<comment type="catalytic activity">
    <reaction evidence="10">
        <text>1D-myo-inositol hexakisphosphate + ATP = 1-diphospho-1D-myo-inositol 2,3,4,5,6-pentakisphosphate + ADP</text>
        <dbReference type="Rhea" id="RHEA:37459"/>
        <dbReference type="ChEBI" id="CHEBI:30616"/>
        <dbReference type="ChEBI" id="CHEBI:58130"/>
        <dbReference type="ChEBI" id="CHEBI:74946"/>
        <dbReference type="ChEBI" id="CHEBI:456216"/>
        <dbReference type="EC" id="2.7.4.24"/>
    </reaction>
    <physiologicalReaction direction="left-to-right" evidence="10">
        <dbReference type="Rhea" id="RHEA:37460"/>
    </physiologicalReaction>
</comment>
<dbReference type="Pfam" id="PF00328">
    <property type="entry name" value="His_Phos_2"/>
    <property type="match status" value="1"/>
</dbReference>
<feature type="compositionally biased region" description="Basic and acidic residues" evidence="15">
    <location>
        <begin position="1145"/>
        <end position="1159"/>
    </location>
</feature>
<evidence type="ECO:0000256" key="8">
    <source>
        <dbReference type="ARBA" id="ARBA00022840"/>
    </source>
</evidence>
<dbReference type="GO" id="GO:0006020">
    <property type="term" value="P:inositol metabolic process"/>
    <property type="evidence" value="ECO:0007669"/>
    <property type="project" value="TreeGrafter"/>
</dbReference>
<feature type="region of interest" description="Disordered" evidence="15">
    <location>
        <begin position="1104"/>
        <end position="1159"/>
    </location>
</feature>
<dbReference type="FunFam" id="3.30.470.20:FF:000003">
    <property type="entry name" value="Inositol hexakisphosphate and diphosphoinositol-pentakisphosphate kinase"/>
    <property type="match status" value="1"/>
</dbReference>
<feature type="compositionally biased region" description="Basic and acidic residues" evidence="15">
    <location>
        <begin position="1050"/>
        <end position="1066"/>
    </location>
</feature>
<comment type="subcellular location">
    <subcellularLocation>
        <location evidence="1 13">Cytoplasm</location>
        <location evidence="1 13">Cytosol</location>
    </subcellularLocation>
</comment>
<dbReference type="Gene3D" id="3.30.470.20">
    <property type="entry name" value="ATP-grasp fold, B domain"/>
    <property type="match status" value="1"/>
</dbReference>
<feature type="coiled-coil region" evidence="14">
    <location>
        <begin position="407"/>
        <end position="464"/>
    </location>
</feature>
<dbReference type="InterPro" id="IPR037446">
    <property type="entry name" value="His_Pase_VIP1"/>
</dbReference>
<feature type="compositionally biased region" description="Acidic residues" evidence="15">
    <location>
        <begin position="1073"/>
        <end position="1086"/>
    </location>
</feature>
<feature type="region of interest" description="Disordered" evidence="15">
    <location>
        <begin position="1553"/>
        <end position="1578"/>
    </location>
</feature>
<feature type="region of interest" description="Disordered" evidence="15">
    <location>
        <begin position="947"/>
        <end position="1017"/>
    </location>
</feature>
<feature type="compositionally biased region" description="Polar residues" evidence="15">
    <location>
        <begin position="1187"/>
        <end position="1207"/>
    </location>
</feature>
<feature type="compositionally biased region" description="Low complexity" evidence="15">
    <location>
        <begin position="1036"/>
        <end position="1046"/>
    </location>
</feature>
<keyword evidence="4 13" id="KW-0963">Cytoplasm</keyword>
<dbReference type="CDD" id="cd07061">
    <property type="entry name" value="HP_HAP_like"/>
    <property type="match status" value="1"/>
</dbReference>
<evidence type="ECO:0000256" key="10">
    <source>
        <dbReference type="ARBA" id="ARBA00034629"/>
    </source>
</evidence>
<dbReference type="GO" id="GO:0005829">
    <property type="term" value="C:cytosol"/>
    <property type="evidence" value="ECO:0007669"/>
    <property type="project" value="UniProtKB-SubCell"/>
</dbReference>
<keyword evidence="8 13" id="KW-0067">ATP-binding</keyword>
<keyword evidence="6 13" id="KW-0547">Nucleotide-binding</keyword>
<evidence type="ECO:0000256" key="11">
    <source>
        <dbReference type="ARBA" id="ARBA00055071"/>
    </source>
</evidence>
<evidence type="ECO:0000256" key="4">
    <source>
        <dbReference type="ARBA" id="ARBA00022490"/>
    </source>
</evidence>
<evidence type="ECO:0000256" key="14">
    <source>
        <dbReference type="SAM" id="Coils"/>
    </source>
</evidence>
<evidence type="ECO:0000313" key="17">
    <source>
        <dbReference type="EMBL" id="KAI1722238.1"/>
    </source>
</evidence>
<dbReference type="InterPro" id="IPR029033">
    <property type="entry name" value="His_PPase_superfam"/>
</dbReference>
<dbReference type="GO" id="GO:0033857">
    <property type="term" value="F:5-diphosphoinositol pentakisphosphate 1-kinase activity"/>
    <property type="evidence" value="ECO:0007669"/>
    <property type="project" value="TreeGrafter"/>
</dbReference>
<evidence type="ECO:0000256" key="2">
    <source>
        <dbReference type="ARBA" id="ARBA00005609"/>
    </source>
</evidence>
<feature type="compositionally biased region" description="Low complexity" evidence="15">
    <location>
        <begin position="955"/>
        <end position="967"/>
    </location>
</feature>
<organism evidence="17 18">
    <name type="scientific">Ditylenchus destructor</name>
    <dbReference type="NCBI Taxonomy" id="166010"/>
    <lineage>
        <taxon>Eukaryota</taxon>
        <taxon>Metazoa</taxon>
        <taxon>Ecdysozoa</taxon>
        <taxon>Nematoda</taxon>
        <taxon>Chromadorea</taxon>
        <taxon>Rhabditida</taxon>
        <taxon>Tylenchina</taxon>
        <taxon>Tylenchomorpha</taxon>
        <taxon>Sphaerularioidea</taxon>
        <taxon>Anguinidae</taxon>
        <taxon>Anguininae</taxon>
        <taxon>Ditylenchus</taxon>
    </lineage>
</organism>
<dbReference type="GO" id="GO:0032958">
    <property type="term" value="P:inositol phosphate biosynthetic process"/>
    <property type="evidence" value="ECO:0007669"/>
    <property type="project" value="TreeGrafter"/>
</dbReference>
<dbReference type="EC" id="2.7.4.24" evidence="3 13"/>
<dbReference type="SUPFAM" id="SSF56059">
    <property type="entry name" value="Glutathione synthetase ATP-binding domain-like"/>
    <property type="match status" value="1"/>
</dbReference>
<evidence type="ECO:0000256" key="5">
    <source>
        <dbReference type="ARBA" id="ARBA00022679"/>
    </source>
</evidence>
<dbReference type="Gene3D" id="3.40.50.1240">
    <property type="entry name" value="Phosphoglycerate mutase-like"/>
    <property type="match status" value="1"/>
</dbReference>
<feature type="compositionally biased region" description="Basic and acidic residues" evidence="15">
    <location>
        <begin position="1566"/>
        <end position="1578"/>
    </location>
</feature>
<keyword evidence="18" id="KW-1185">Reference proteome</keyword>
<dbReference type="PROSITE" id="PS00616">
    <property type="entry name" value="HIS_ACID_PHOSPHAT_1"/>
    <property type="match status" value="1"/>
</dbReference>
<reference evidence="17" key="1">
    <citation type="submission" date="2022-01" db="EMBL/GenBank/DDBJ databases">
        <title>Genome Sequence Resource for Two Populations of Ditylenchus destructor, the Migratory Endoparasitic Phytonematode.</title>
        <authorList>
            <person name="Zhang H."/>
            <person name="Lin R."/>
            <person name="Xie B."/>
        </authorList>
    </citation>
    <scope>NUCLEOTIDE SEQUENCE</scope>
    <source>
        <strain evidence="17">BazhouSP</strain>
    </source>
</reference>
<feature type="region of interest" description="Disordered" evidence="15">
    <location>
        <begin position="1179"/>
        <end position="1228"/>
    </location>
</feature>
<name>A0AAD4NBA2_9BILA</name>
<evidence type="ECO:0000313" key="18">
    <source>
        <dbReference type="Proteomes" id="UP001201812"/>
    </source>
</evidence>
<evidence type="ECO:0000256" key="1">
    <source>
        <dbReference type="ARBA" id="ARBA00004514"/>
    </source>
</evidence>
<dbReference type="InterPro" id="IPR000560">
    <property type="entry name" value="His_Pase_clade-2"/>
</dbReference>
<proteinExistence type="inferred from homology"/>
<evidence type="ECO:0000256" key="7">
    <source>
        <dbReference type="ARBA" id="ARBA00022777"/>
    </source>
</evidence>
<feature type="compositionally biased region" description="Basic and acidic residues" evidence="15">
    <location>
        <begin position="1397"/>
        <end position="1412"/>
    </location>
</feature>
<feature type="region of interest" description="Disordered" evidence="15">
    <location>
        <begin position="1029"/>
        <end position="1088"/>
    </location>
</feature>
<evidence type="ECO:0000259" key="16">
    <source>
        <dbReference type="Pfam" id="PF18086"/>
    </source>
</evidence>
<dbReference type="GO" id="GO:0000828">
    <property type="term" value="F:inositol hexakisphosphate kinase activity"/>
    <property type="evidence" value="ECO:0007669"/>
    <property type="project" value="TreeGrafter"/>
</dbReference>
<evidence type="ECO:0000256" key="12">
    <source>
        <dbReference type="ARBA" id="ARBA00071668"/>
    </source>
</evidence>
<dbReference type="PANTHER" id="PTHR12750">
    <property type="entry name" value="DIPHOSPHOINOSITOL PENTAKISPHOSPHATE KINASE"/>
    <property type="match status" value="1"/>
</dbReference>
<dbReference type="EMBL" id="JAKKPZ010000004">
    <property type="protein sequence ID" value="KAI1722238.1"/>
    <property type="molecule type" value="Genomic_DNA"/>
</dbReference>
<dbReference type="InterPro" id="IPR033379">
    <property type="entry name" value="Acid_Pase_AS"/>
</dbReference>
<evidence type="ECO:0000256" key="6">
    <source>
        <dbReference type="ARBA" id="ARBA00022741"/>
    </source>
</evidence>
<comment type="function">
    <text evidence="11">Bifunctional inositol kinase that acts in concert with the IP6K kinases to synthesize the diphosphate group-containing inositol pyrophosphates diphosphoinositol pentakisphosphate, PP-InsP5, and bis-diphosphoinositol tetrakisphosphate, (PP)2-InsP4. PP-InsP5 and (PP)2-InsP4, also respectively called InsP7 and InsP8, may regulate a variety of cellular processes, including apoptosis, vesicle trafficking, cytoskeletal dynamics, and exocytosis. Phosphorylates inositol hexakisphosphate (InsP6) at position 1 to produce PP-InsP5 which is in turn phosphorylated by IP6Ks to produce (PP)2-InsP4. Alternatively, phosphorylates PP-InsP5 at position 1, produced by IP6Ks from InsP6, to produce (PP)2-InsP4.</text>
</comment>
<dbReference type="GO" id="GO:0016791">
    <property type="term" value="F:phosphatase activity"/>
    <property type="evidence" value="ECO:0007669"/>
    <property type="project" value="UniProtKB-ARBA"/>
</dbReference>
<dbReference type="Gene3D" id="3.40.50.11950">
    <property type="match status" value="1"/>
</dbReference>
<comment type="similarity">
    <text evidence="2 13">Belongs to the histidine acid phosphatase family. VIP1 subfamily.</text>
</comment>
<keyword evidence="5 13" id="KW-0808">Transferase</keyword>
<dbReference type="SUPFAM" id="SSF53254">
    <property type="entry name" value="Phosphoglycerate mutase-like"/>
    <property type="match status" value="1"/>
</dbReference>
<protein>
    <recommendedName>
        <fullName evidence="12 13">Inositol hexakisphosphate and diphosphoinositol-pentakisphosphate kinase</fullName>
        <ecNumber evidence="3 13">2.7.4.24</ecNumber>
    </recommendedName>
</protein>
<feature type="region of interest" description="Disordered" evidence="15">
    <location>
        <begin position="1397"/>
        <end position="1440"/>
    </location>
</feature>
<comment type="catalytic activity">
    <reaction evidence="9">
        <text>5-diphospho-1D-myo-inositol 1,2,3,4,6-pentakisphosphate + ATP + H(+) = 1,5-bis(diphospho)-1D-myo-inositol 2,3,4,6-tetrakisphosphate + ADP</text>
        <dbReference type="Rhea" id="RHEA:10276"/>
        <dbReference type="ChEBI" id="CHEBI:15378"/>
        <dbReference type="ChEBI" id="CHEBI:30616"/>
        <dbReference type="ChEBI" id="CHEBI:58628"/>
        <dbReference type="ChEBI" id="CHEBI:77983"/>
        <dbReference type="ChEBI" id="CHEBI:456216"/>
        <dbReference type="EC" id="2.7.4.24"/>
    </reaction>
    <physiologicalReaction direction="left-to-right" evidence="9">
        <dbReference type="Rhea" id="RHEA:10277"/>
    </physiologicalReaction>
</comment>
<feature type="compositionally biased region" description="Polar residues" evidence="15">
    <location>
        <begin position="999"/>
        <end position="1012"/>
    </location>
</feature>